<name>A0A1H8YZG8_9BACI</name>
<dbReference type="PANTHER" id="PTHR43022">
    <property type="entry name" value="PROTEIN SMF"/>
    <property type="match status" value="1"/>
</dbReference>
<evidence type="ECO:0000313" key="4">
    <source>
        <dbReference type="Proteomes" id="UP000199427"/>
    </source>
</evidence>
<dbReference type="EMBL" id="FOES01000001">
    <property type="protein sequence ID" value="SEP56758.1"/>
    <property type="molecule type" value="Genomic_DNA"/>
</dbReference>
<dbReference type="Proteomes" id="UP000199427">
    <property type="component" value="Unassembled WGS sequence"/>
</dbReference>
<dbReference type="STRING" id="571933.SAMN05216362_101121"/>
<comment type="similarity">
    <text evidence="1">Belongs to the DprA/Smf family.</text>
</comment>
<protein>
    <submittedName>
        <fullName evidence="3">DNA processing protein</fullName>
    </submittedName>
</protein>
<dbReference type="NCBIfam" id="TIGR00732">
    <property type="entry name" value="dprA"/>
    <property type="match status" value="1"/>
</dbReference>
<proteinExistence type="inferred from homology"/>
<dbReference type="PANTHER" id="PTHR43022:SF1">
    <property type="entry name" value="PROTEIN SMF"/>
    <property type="match status" value="1"/>
</dbReference>
<accession>A0A1H8YZG8</accession>
<reference evidence="3 4" key="1">
    <citation type="submission" date="2016-10" db="EMBL/GenBank/DDBJ databases">
        <authorList>
            <person name="de Groot N.N."/>
        </authorList>
    </citation>
    <scope>NUCLEOTIDE SEQUENCE [LARGE SCALE GENOMIC DNA]</scope>
    <source>
        <strain evidence="3 4">DSM 21633</strain>
    </source>
</reference>
<dbReference type="InterPro" id="IPR003488">
    <property type="entry name" value="DprA"/>
</dbReference>
<dbReference type="SUPFAM" id="SSF102405">
    <property type="entry name" value="MCP/YpsA-like"/>
    <property type="match status" value="1"/>
</dbReference>
<keyword evidence="4" id="KW-1185">Reference proteome</keyword>
<organism evidence="3 4">
    <name type="scientific">Piscibacillus halophilus</name>
    <dbReference type="NCBI Taxonomy" id="571933"/>
    <lineage>
        <taxon>Bacteria</taxon>
        <taxon>Bacillati</taxon>
        <taxon>Bacillota</taxon>
        <taxon>Bacilli</taxon>
        <taxon>Bacillales</taxon>
        <taxon>Bacillaceae</taxon>
        <taxon>Piscibacillus</taxon>
    </lineage>
</organism>
<dbReference type="Gene3D" id="3.40.50.450">
    <property type="match status" value="1"/>
</dbReference>
<evidence type="ECO:0000259" key="2">
    <source>
        <dbReference type="Pfam" id="PF02481"/>
    </source>
</evidence>
<dbReference type="InterPro" id="IPR057666">
    <property type="entry name" value="DrpA_SLOG"/>
</dbReference>
<gene>
    <name evidence="3" type="ORF">SAMN05216362_101121</name>
</gene>
<dbReference type="GO" id="GO:0009294">
    <property type="term" value="P:DNA-mediated transformation"/>
    <property type="evidence" value="ECO:0007669"/>
    <property type="project" value="InterPro"/>
</dbReference>
<dbReference type="RefSeq" id="WP_177176300.1">
    <property type="nucleotide sequence ID" value="NZ_FOES01000001.1"/>
</dbReference>
<feature type="domain" description="Smf/DprA SLOG" evidence="2">
    <location>
        <begin position="81"/>
        <end position="283"/>
    </location>
</feature>
<dbReference type="AlphaFoldDB" id="A0A1H8YZG8"/>
<evidence type="ECO:0000256" key="1">
    <source>
        <dbReference type="ARBA" id="ARBA00006525"/>
    </source>
</evidence>
<evidence type="ECO:0000313" key="3">
    <source>
        <dbReference type="EMBL" id="SEP56758.1"/>
    </source>
</evidence>
<sequence length="296" mass="34095">MNDYPSFKLYYLAQFQGITRRKLQHYLNQDYFLERLLYYSSNDLQRIFQLPHSPPEHFYQYLRDSTRIKQSYEEFKRLNPLTIYHQDYPDSLKTIPDPPLILYWKGNIDIIKSKKISVIGSRDPSSFAQKKVNLFVNSLLKNRVTVVSGLAYGIDSMAHSYTLSNGGFTIAVIGFGFNHIYPKEHMNLFQQISNHGLVLSEYHPNTKAKKWHFPERNRIISGLSAATLIIEAAERSGTMITADQALEQGKEVFVVPDSIFLNQAQGCLKLIQEGATPLIHPNELDQWIDENASIFS</sequence>
<dbReference type="Pfam" id="PF02481">
    <property type="entry name" value="DNA_processg_A"/>
    <property type="match status" value="1"/>
</dbReference>